<dbReference type="GO" id="GO:0016887">
    <property type="term" value="F:ATP hydrolysis activity"/>
    <property type="evidence" value="ECO:0007669"/>
    <property type="project" value="InterPro"/>
</dbReference>
<dbReference type="PANTHER" id="PTHR24221">
    <property type="entry name" value="ATP-BINDING CASSETTE SUB-FAMILY B"/>
    <property type="match status" value="1"/>
</dbReference>
<feature type="transmembrane region" description="Helical" evidence="7">
    <location>
        <begin position="116"/>
        <end position="136"/>
    </location>
</feature>
<keyword evidence="3" id="KW-0547">Nucleotide-binding</keyword>
<dbReference type="NCBIfam" id="TIGR01194">
    <property type="entry name" value="cyc_pep_trnsptr"/>
    <property type="match status" value="1"/>
</dbReference>
<gene>
    <name evidence="10" type="ORF">IQ266_15465</name>
</gene>
<dbReference type="InterPro" id="IPR036640">
    <property type="entry name" value="ABC1_TM_sf"/>
</dbReference>
<keyword evidence="11" id="KW-1185">Reference proteome</keyword>
<feature type="transmembrane region" description="Helical" evidence="7">
    <location>
        <begin position="142"/>
        <end position="165"/>
    </location>
</feature>
<dbReference type="Pfam" id="PF00664">
    <property type="entry name" value="ABC_membrane"/>
    <property type="match status" value="1"/>
</dbReference>
<dbReference type="InterPro" id="IPR005898">
    <property type="entry name" value="Cyc_pep_transpt_SyrD/YojI"/>
</dbReference>
<dbReference type="InterPro" id="IPR039421">
    <property type="entry name" value="Type_1_exporter"/>
</dbReference>
<proteinExistence type="predicted"/>
<feature type="domain" description="ABC transporter" evidence="8">
    <location>
        <begin position="327"/>
        <end position="540"/>
    </location>
</feature>
<name>A0A928VRC4_9CYAN</name>
<dbReference type="InterPro" id="IPR027417">
    <property type="entry name" value="P-loop_NTPase"/>
</dbReference>
<organism evidence="10 11">
    <name type="scientific">Romeriopsis navalis LEGE 11480</name>
    <dbReference type="NCBI Taxonomy" id="2777977"/>
    <lineage>
        <taxon>Bacteria</taxon>
        <taxon>Bacillati</taxon>
        <taxon>Cyanobacteriota</taxon>
        <taxon>Cyanophyceae</taxon>
        <taxon>Leptolyngbyales</taxon>
        <taxon>Leptolyngbyaceae</taxon>
        <taxon>Romeriopsis</taxon>
        <taxon>Romeriopsis navalis</taxon>
    </lineage>
</organism>
<keyword evidence="6 7" id="KW-0472">Membrane</keyword>
<evidence type="ECO:0000256" key="6">
    <source>
        <dbReference type="ARBA" id="ARBA00023136"/>
    </source>
</evidence>
<evidence type="ECO:0000259" key="9">
    <source>
        <dbReference type="PROSITE" id="PS50929"/>
    </source>
</evidence>
<feature type="transmembrane region" description="Helical" evidence="7">
    <location>
        <begin position="242"/>
        <end position="259"/>
    </location>
</feature>
<dbReference type="InterPro" id="IPR003593">
    <property type="entry name" value="AAA+_ATPase"/>
</dbReference>
<evidence type="ECO:0000256" key="1">
    <source>
        <dbReference type="ARBA" id="ARBA00004651"/>
    </source>
</evidence>
<dbReference type="Proteomes" id="UP000625316">
    <property type="component" value="Unassembled WGS sequence"/>
</dbReference>
<evidence type="ECO:0000256" key="3">
    <source>
        <dbReference type="ARBA" id="ARBA00022741"/>
    </source>
</evidence>
<dbReference type="InterPro" id="IPR003439">
    <property type="entry name" value="ABC_transporter-like_ATP-bd"/>
</dbReference>
<evidence type="ECO:0000313" key="10">
    <source>
        <dbReference type="EMBL" id="MBE9031132.1"/>
    </source>
</evidence>
<protein>
    <submittedName>
        <fullName evidence="10">Cyclic peptide export ABC transporter</fullName>
    </submittedName>
</protein>
<comment type="subcellular location">
    <subcellularLocation>
        <location evidence="1">Cell membrane</location>
        <topology evidence="1">Multi-pass membrane protein</topology>
    </subcellularLocation>
</comment>
<dbReference type="Gene3D" id="3.40.50.300">
    <property type="entry name" value="P-loop containing nucleotide triphosphate hydrolases"/>
    <property type="match status" value="1"/>
</dbReference>
<dbReference type="InterPro" id="IPR011527">
    <property type="entry name" value="ABC1_TM_dom"/>
</dbReference>
<dbReference type="AlphaFoldDB" id="A0A928VRC4"/>
<dbReference type="GO" id="GO:0005524">
    <property type="term" value="F:ATP binding"/>
    <property type="evidence" value="ECO:0007669"/>
    <property type="project" value="UniProtKB-KW"/>
</dbReference>
<dbReference type="GO" id="GO:0034040">
    <property type="term" value="F:ATPase-coupled lipid transmembrane transporter activity"/>
    <property type="evidence" value="ECO:0007669"/>
    <property type="project" value="TreeGrafter"/>
</dbReference>
<feature type="domain" description="ABC transmembrane type-1" evidence="9">
    <location>
        <begin position="12"/>
        <end position="292"/>
    </location>
</feature>
<evidence type="ECO:0000256" key="4">
    <source>
        <dbReference type="ARBA" id="ARBA00022840"/>
    </source>
</evidence>
<dbReference type="SUPFAM" id="SSF52540">
    <property type="entry name" value="P-loop containing nucleoside triphosphate hydrolases"/>
    <property type="match status" value="1"/>
</dbReference>
<dbReference type="CDD" id="cd03228">
    <property type="entry name" value="ABCC_MRP_Like"/>
    <property type="match status" value="1"/>
</dbReference>
<accession>A0A928VRC4</accession>
<dbReference type="SMART" id="SM00382">
    <property type="entry name" value="AAA"/>
    <property type="match status" value="1"/>
</dbReference>
<keyword evidence="5 7" id="KW-1133">Transmembrane helix</keyword>
<keyword evidence="4" id="KW-0067">ATP-binding</keyword>
<dbReference type="EMBL" id="JADEXQ010000053">
    <property type="protein sequence ID" value="MBE9031132.1"/>
    <property type="molecule type" value="Genomic_DNA"/>
</dbReference>
<evidence type="ECO:0000256" key="7">
    <source>
        <dbReference type="SAM" id="Phobius"/>
    </source>
</evidence>
<dbReference type="Pfam" id="PF00005">
    <property type="entry name" value="ABC_tran"/>
    <property type="match status" value="1"/>
</dbReference>
<keyword evidence="2 7" id="KW-0812">Transmembrane</keyword>
<sequence length="540" mass="60871">MGLIRFLLQSSWQMMALAMLSGLISGLSSAGVVAMMNYILRQWGAAQSAGVIGGFVGLALLALVAGISSQLSLIRLAQQAIFNLRMQLGRSILASELAHLDRTGSAKIMAALTDDVQALATAVWVLPFICIDFAMVLGGLGYILWLSWQVLLFVVTLILLFLGVYKKILRLAKAELKQGRAQQDVLFRHFRAITDGIKELKLNYPRRQAFLNEDLQGTSAKFKQHQTAGLSWFVLIDNFGKFAFFFSFGMLLFVLPNFLNIERSTLSGYLLTFLFVSKPLESLIARLPTLTQASVSLEKMESLNLSLSDRAEQLQPPTAINPRWDSLQLQHVHHSYPGERDDSLFTLGPISLDFQPGELVFIVGGNGSGKSTLAKILTGLYPPENGKILLDGEVIEDTTRESYRQYFTAIFAEFFLFDRLLGLDTETLESRIQSHLKELKIDHKVSLEGDRFSTTDLSTGQRKRLALLTAWLEDRPMYLFDEWAADQDPTFRRLFYTEFLPDLRSRGKTVFVISHDDHYFHVADRVIKLEYGQLEYDKQN</sequence>
<comment type="caution">
    <text evidence="10">The sequence shown here is derived from an EMBL/GenBank/DDBJ whole genome shotgun (WGS) entry which is preliminary data.</text>
</comment>
<reference evidence="10" key="1">
    <citation type="submission" date="2020-10" db="EMBL/GenBank/DDBJ databases">
        <authorList>
            <person name="Castelo-Branco R."/>
            <person name="Eusebio N."/>
            <person name="Adriana R."/>
            <person name="Vieira A."/>
            <person name="Brugerolle De Fraissinette N."/>
            <person name="Rezende De Castro R."/>
            <person name="Schneider M.P."/>
            <person name="Vasconcelos V."/>
            <person name="Leao P.N."/>
        </authorList>
    </citation>
    <scope>NUCLEOTIDE SEQUENCE</scope>
    <source>
        <strain evidence="10">LEGE 11480</strain>
    </source>
</reference>
<dbReference type="GO" id="GO:0005886">
    <property type="term" value="C:plasma membrane"/>
    <property type="evidence" value="ECO:0007669"/>
    <property type="project" value="UniProtKB-SubCell"/>
</dbReference>
<dbReference type="Gene3D" id="1.20.1560.10">
    <property type="entry name" value="ABC transporter type 1, transmembrane domain"/>
    <property type="match status" value="1"/>
</dbReference>
<feature type="transmembrane region" description="Helical" evidence="7">
    <location>
        <begin position="52"/>
        <end position="77"/>
    </location>
</feature>
<dbReference type="PROSITE" id="PS50893">
    <property type="entry name" value="ABC_TRANSPORTER_2"/>
    <property type="match status" value="1"/>
</dbReference>
<feature type="transmembrane region" description="Helical" evidence="7">
    <location>
        <begin position="12"/>
        <end position="40"/>
    </location>
</feature>
<dbReference type="GO" id="GO:0015833">
    <property type="term" value="P:peptide transport"/>
    <property type="evidence" value="ECO:0007669"/>
    <property type="project" value="InterPro"/>
</dbReference>
<dbReference type="PROSITE" id="PS50929">
    <property type="entry name" value="ABC_TM1F"/>
    <property type="match status" value="1"/>
</dbReference>
<dbReference type="GO" id="GO:1904680">
    <property type="term" value="F:peptide transmembrane transporter activity"/>
    <property type="evidence" value="ECO:0007669"/>
    <property type="project" value="InterPro"/>
</dbReference>
<evidence type="ECO:0000256" key="5">
    <source>
        <dbReference type="ARBA" id="ARBA00022989"/>
    </source>
</evidence>
<evidence type="ECO:0000313" key="11">
    <source>
        <dbReference type="Proteomes" id="UP000625316"/>
    </source>
</evidence>
<evidence type="ECO:0000259" key="8">
    <source>
        <dbReference type="PROSITE" id="PS50893"/>
    </source>
</evidence>
<dbReference type="RefSeq" id="WP_264325959.1">
    <property type="nucleotide sequence ID" value="NZ_JADEXQ010000053.1"/>
</dbReference>
<evidence type="ECO:0000256" key="2">
    <source>
        <dbReference type="ARBA" id="ARBA00022692"/>
    </source>
</evidence>
<dbReference type="PANTHER" id="PTHR24221:SF654">
    <property type="entry name" value="ATP-BINDING CASSETTE SUB-FAMILY B MEMBER 6"/>
    <property type="match status" value="1"/>
</dbReference>
<dbReference type="SUPFAM" id="SSF90123">
    <property type="entry name" value="ABC transporter transmembrane region"/>
    <property type="match status" value="1"/>
</dbReference>
<dbReference type="GO" id="GO:0140359">
    <property type="term" value="F:ABC-type transporter activity"/>
    <property type="evidence" value="ECO:0007669"/>
    <property type="project" value="InterPro"/>
</dbReference>